<reference evidence="1" key="2">
    <citation type="submission" date="2025-08" db="UniProtKB">
        <authorList>
            <consortium name="Ensembl"/>
        </authorList>
    </citation>
    <scope>IDENTIFICATION</scope>
</reference>
<keyword evidence="2" id="KW-1185">Reference proteome</keyword>
<dbReference type="Proteomes" id="UP000007875">
    <property type="component" value="Unassembled WGS sequence"/>
</dbReference>
<name>H2Z5B2_CIOSA</name>
<accession>H2Z5B2</accession>
<dbReference type="Ensembl" id="ENSCSAVT00000012923.1">
    <property type="protein sequence ID" value="ENSCSAVP00000012774.1"/>
    <property type="gene ID" value="ENSCSAVG00000007501.1"/>
</dbReference>
<evidence type="ECO:0000313" key="1">
    <source>
        <dbReference type="Ensembl" id="ENSCSAVP00000012774.1"/>
    </source>
</evidence>
<reference evidence="2" key="1">
    <citation type="submission" date="2003-08" db="EMBL/GenBank/DDBJ databases">
        <authorList>
            <person name="Birren B."/>
            <person name="Nusbaum C."/>
            <person name="Abebe A."/>
            <person name="Abouelleil A."/>
            <person name="Adekoya E."/>
            <person name="Ait-zahra M."/>
            <person name="Allen N."/>
            <person name="Allen T."/>
            <person name="An P."/>
            <person name="Anderson M."/>
            <person name="Anderson S."/>
            <person name="Arachchi H."/>
            <person name="Armbruster J."/>
            <person name="Bachantsang P."/>
            <person name="Baldwin J."/>
            <person name="Barry A."/>
            <person name="Bayul T."/>
            <person name="Blitshsteyn B."/>
            <person name="Bloom T."/>
            <person name="Blye J."/>
            <person name="Boguslavskiy L."/>
            <person name="Borowsky M."/>
            <person name="Boukhgalter B."/>
            <person name="Brunache A."/>
            <person name="Butler J."/>
            <person name="Calixte N."/>
            <person name="Calvo S."/>
            <person name="Camarata J."/>
            <person name="Campo K."/>
            <person name="Chang J."/>
            <person name="Cheshatsang Y."/>
            <person name="Citroen M."/>
            <person name="Collymore A."/>
            <person name="Considine T."/>
            <person name="Cook A."/>
            <person name="Cooke P."/>
            <person name="Corum B."/>
            <person name="Cuomo C."/>
            <person name="David R."/>
            <person name="Dawoe T."/>
            <person name="Degray S."/>
            <person name="Dodge S."/>
            <person name="Dooley K."/>
            <person name="Dorje P."/>
            <person name="Dorjee K."/>
            <person name="Dorris L."/>
            <person name="Duffey N."/>
            <person name="Dupes A."/>
            <person name="Elkins T."/>
            <person name="Engels R."/>
            <person name="Erickson J."/>
            <person name="Farina A."/>
            <person name="Faro S."/>
            <person name="Ferreira P."/>
            <person name="Fischer H."/>
            <person name="Fitzgerald M."/>
            <person name="Foley K."/>
            <person name="Gage D."/>
            <person name="Galagan J."/>
            <person name="Gearin G."/>
            <person name="Gnerre S."/>
            <person name="Gnirke A."/>
            <person name="Goyette A."/>
            <person name="Graham J."/>
            <person name="Grandbois E."/>
            <person name="Gyaltsen K."/>
            <person name="Hafez N."/>
            <person name="Hagopian D."/>
            <person name="Hagos B."/>
            <person name="Hall J."/>
            <person name="Hatcher B."/>
            <person name="Heller A."/>
            <person name="Higgins H."/>
            <person name="Honan T."/>
            <person name="Horn A."/>
            <person name="Houde N."/>
            <person name="Hughes L."/>
            <person name="Hulme W."/>
            <person name="Husby E."/>
            <person name="Iliev I."/>
            <person name="Jaffe D."/>
            <person name="Jones C."/>
            <person name="Kamal M."/>
            <person name="Kamat A."/>
            <person name="Kamvysselis M."/>
            <person name="Karlsson E."/>
            <person name="Kells C."/>
            <person name="Kieu A."/>
            <person name="Kisner P."/>
            <person name="Kodira C."/>
            <person name="Kulbokas E."/>
            <person name="Labutti K."/>
            <person name="Lama D."/>
            <person name="Landers T."/>
            <person name="Leger J."/>
            <person name="Levine S."/>
            <person name="Lewis D."/>
            <person name="Lewis T."/>
            <person name="Lindblad-toh K."/>
            <person name="Liu X."/>
            <person name="Lokyitsang T."/>
            <person name="Lokyitsang Y."/>
            <person name="Lucien O."/>
            <person name="Lui A."/>
            <person name="Ma L.J."/>
            <person name="Mabbitt R."/>
            <person name="Macdonald J."/>
            <person name="Maclean C."/>
            <person name="Major J."/>
            <person name="Manning J."/>
            <person name="Marabella R."/>
            <person name="Maru K."/>
            <person name="Matthews C."/>
            <person name="Mauceli E."/>
            <person name="Mccarthy M."/>
            <person name="Mcdonough S."/>
            <person name="Mcghee T."/>
            <person name="Meldrim J."/>
            <person name="Meneus L."/>
            <person name="Mesirov J."/>
            <person name="Mihalev A."/>
            <person name="Mihova T."/>
            <person name="Mikkelsen T."/>
            <person name="Mlenga V."/>
            <person name="Moru K."/>
            <person name="Mozes J."/>
            <person name="Mulrain L."/>
            <person name="Munson G."/>
            <person name="Naylor J."/>
            <person name="Newes C."/>
            <person name="Nguyen C."/>
            <person name="Nguyen N."/>
            <person name="Nguyen T."/>
            <person name="Nicol R."/>
            <person name="Nielsen C."/>
            <person name="Nizzari M."/>
            <person name="Norbu C."/>
            <person name="Norbu N."/>
            <person name="O'donnell P."/>
            <person name="Okoawo O."/>
            <person name="O'leary S."/>
            <person name="Omotosho B."/>
            <person name="O'neill K."/>
            <person name="Osman S."/>
            <person name="Parker S."/>
            <person name="Perrin D."/>
            <person name="Phunkhang P."/>
            <person name="Piqani B."/>
            <person name="Purcell S."/>
            <person name="Rachupka T."/>
            <person name="Ramasamy U."/>
            <person name="Rameau R."/>
            <person name="Ray V."/>
            <person name="Raymond C."/>
            <person name="Retta R."/>
            <person name="Richardson S."/>
            <person name="Rise C."/>
            <person name="Rodriguez J."/>
            <person name="Rogers J."/>
            <person name="Rogov P."/>
            <person name="Rutman M."/>
            <person name="Schupbach R."/>
            <person name="Seaman C."/>
            <person name="Settipalli S."/>
            <person name="Sharpe T."/>
            <person name="Sheridan J."/>
            <person name="Sherpa N."/>
            <person name="Shi J."/>
            <person name="Smirnov S."/>
            <person name="Smith C."/>
            <person name="Sougnez C."/>
            <person name="Spencer B."/>
            <person name="Stalker J."/>
            <person name="Stange-thomann N."/>
            <person name="Stavropoulos S."/>
            <person name="Stetson K."/>
            <person name="Stone C."/>
            <person name="Stone S."/>
            <person name="Stubbs M."/>
            <person name="Talamas J."/>
            <person name="Tchuinga P."/>
            <person name="Tenzing P."/>
            <person name="Tesfaye S."/>
            <person name="Theodore J."/>
            <person name="Thoulutsang Y."/>
            <person name="Topham K."/>
            <person name="Towey S."/>
            <person name="Tsamla T."/>
            <person name="Tsomo N."/>
            <person name="Vallee D."/>
            <person name="Vassiliev H."/>
            <person name="Venkataraman V."/>
            <person name="Vinson J."/>
            <person name="Vo A."/>
            <person name="Wade C."/>
            <person name="Wang S."/>
            <person name="Wangchuk T."/>
            <person name="Wangdi T."/>
            <person name="Whittaker C."/>
            <person name="Wilkinson J."/>
            <person name="Wu Y."/>
            <person name="Wyman D."/>
            <person name="Yadav S."/>
            <person name="Yang S."/>
            <person name="Yang X."/>
            <person name="Yeager S."/>
            <person name="Yee E."/>
            <person name="Young G."/>
            <person name="Zainoun J."/>
            <person name="Zembeck L."/>
            <person name="Zimmer A."/>
            <person name="Zody M."/>
            <person name="Lander E."/>
        </authorList>
    </citation>
    <scope>NUCLEOTIDE SEQUENCE [LARGE SCALE GENOMIC DNA]</scope>
</reference>
<reference evidence="1" key="3">
    <citation type="submission" date="2025-09" db="UniProtKB">
        <authorList>
            <consortium name="Ensembl"/>
        </authorList>
    </citation>
    <scope>IDENTIFICATION</scope>
</reference>
<sequence>FARNYPFSASYLNLSQKWATAAYREFAKTRECCNRIIQRRCECIKPVHLPGRTRSLHLTSIRYTGSYARPLLLLFTLFLIRHYSFNRLSNAPNDRTEHLNDFFF</sequence>
<dbReference type="AlphaFoldDB" id="H2Z5B2"/>
<evidence type="ECO:0000313" key="2">
    <source>
        <dbReference type="Proteomes" id="UP000007875"/>
    </source>
</evidence>
<protein>
    <submittedName>
        <fullName evidence="1">Uncharacterized protein</fullName>
    </submittedName>
</protein>
<organism evidence="1 2">
    <name type="scientific">Ciona savignyi</name>
    <name type="common">Pacific transparent sea squirt</name>
    <dbReference type="NCBI Taxonomy" id="51511"/>
    <lineage>
        <taxon>Eukaryota</taxon>
        <taxon>Metazoa</taxon>
        <taxon>Chordata</taxon>
        <taxon>Tunicata</taxon>
        <taxon>Ascidiacea</taxon>
        <taxon>Phlebobranchia</taxon>
        <taxon>Cionidae</taxon>
        <taxon>Ciona</taxon>
    </lineage>
</organism>
<proteinExistence type="predicted"/>
<dbReference type="HOGENOM" id="CLU_2256102_0_0_1"/>
<dbReference type="InParanoid" id="H2Z5B2"/>